<organism evidence="2">
    <name type="scientific">Polaromonas hydrogenivorans</name>
    <dbReference type="NCBI Taxonomy" id="335476"/>
    <lineage>
        <taxon>Bacteria</taxon>
        <taxon>Pseudomonadati</taxon>
        <taxon>Pseudomonadota</taxon>
        <taxon>Betaproteobacteria</taxon>
        <taxon>Burkholderiales</taxon>
        <taxon>Comamonadaceae</taxon>
        <taxon>Polaromonas</taxon>
    </lineage>
</organism>
<feature type="transmembrane region" description="Helical" evidence="1">
    <location>
        <begin position="337"/>
        <end position="358"/>
    </location>
</feature>
<dbReference type="Pfam" id="PF16933">
    <property type="entry name" value="PelG"/>
    <property type="match status" value="1"/>
</dbReference>
<reference evidence="2" key="1">
    <citation type="submission" date="2024-05" db="EMBL/GenBank/DDBJ databases">
        <authorList>
            <person name="Bunk B."/>
            <person name="Swiderski J."/>
            <person name="Sproer C."/>
            <person name="Thiel V."/>
        </authorList>
    </citation>
    <scope>NUCLEOTIDE SEQUENCE</scope>
    <source>
        <strain evidence="2">DSM 17735</strain>
    </source>
</reference>
<feature type="transmembrane region" description="Helical" evidence="1">
    <location>
        <begin position="68"/>
        <end position="89"/>
    </location>
</feature>
<feature type="transmembrane region" description="Helical" evidence="1">
    <location>
        <begin position="187"/>
        <end position="208"/>
    </location>
</feature>
<sequence length="459" mass="51051">MAGIGFELRRLLHKNSISGRSQAYAFAAIIGSGPWVLSIVAIFAISLINIRQNVPSKFIDQFQVSITYLMALSLILTSPLQLMFTRFVADRLFERRPRLILANLFGALMVTFLSAGLLGTIALALWFDGSLLYRQCMLTGFVTLCGIWVLVIFASAIKAYQQILLAFLMGYGITVGASLGLRDFGLAGLLLGFVVGQVCLFFALLVLVVRQYPGDLMVSFDFLRRDQIYPSLIFTGLFYNAGVWADKLLFWTDSFTGVNVVGPLRASPIYDLPIFLSYLSLIPGMAVFLLRIETDFSEKCEKFYQTITRGGTLAQVMAAKKDLAEAVRLGMLAMLKVQGATTFILLMMGDELLMWFGIAPTYRALLSIDLVAVVMQLLLLAVLNVLFYLDQRQAALGLCLLFFVSNMLFSWLSLHLGPDFFGYGFAFAVLLTGSFGLVSLLRKLDQLEYETFMLQPVIF</sequence>
<keyword evidence="1" id="KW-1133">Transmembrane helix</keyword>
<feature type="transmembrane region" description="Helical" evidence="1">
    <location>
        <begin position="420"/>
        <end position="441"/>
    </location>
</feature>
<proteinExistence type="predicted"/>
<accession>A0AAU7LM42</accession>
<protein>
    <submittedName>
        <fullName evidence="2">Exopolysaccharide Pel transporter PelG</fullName>
    </submittedName>
</protein>
<evidence type="ECO:0000256" key="1">
    <source>
        <dbReference type="SAM" id="Phobius"/>
    </source>
</evidence>
<gene>
    <name evidence="2" type="primary">pelG</name>
    <name evidence="2" type="ORF">ABLV49_12315</name>
</gene>
<feature type="transmembrane region" description="Helical" evidence="1">
    <location>
        <begin position="272"/>
        <end position="292"/>
    </location>
</feature>
<feature type="transmembrane region" description="Helical" evidence="1">
    <location>
        <begin position="228"/>
        <end position="245"/>
    </location>
</feature>
<dbReference type="InterPro" id="IPR031617">
    <property type="entry name" value="PelG"/>
</dbReference>
<feature type="transmembrane region" description="Helical" evidence="1">
    <location>
        <begin position="364"/>
        <end position="387"/>
    </location>
</feature>
<keyword evidence="1" id="KW-0812">Transmembrane</keyword>
<feature type="transmembrane region" description="Helical" evidence="1">
    <location>
        <begin position="23"/>
        <end position="48"/>
    </location>
</feature>
<name>A0AAU7LM42_9BURK</name>
<feature type="transmembrane region" description="Helical" evidence="1">
    <location>
        <begin position="394"/>
        <end position="414"/>
    </location>
</feature>
<evidence type="ECO:0000313" key="2">
    <source>
        <dbReference type="EMBL" id="XBP68695.1"/>
    </source>
</evidence>
<keyword evidence="1" id="KW-0472">Membrane</keyword>
<dbReference type="AlphaFoldDB" id="A0AAU7LM42"/>
<feature type="transmembrane region" description="Helical" evidence="1">
    <location>
        <begin position="132"/>
        <end position="156"/>
    </location>
</feature>
<dbReference type="EMBL" id="CP157675">
    <property type="protein sequence ID" value="XBP68695.1"/>
    <property type="molecule type" value="Genomic_DNA"/>
</dbReference>
<feature type="transmembrane region" description="Helical" evidence="1">
    <location>
        <begin position="101"/>
        <end position="126"/>
    </location>
</feature>
<feature type="transmembrane region" description="Helical" evidence="1">
    <location>
        <begin position="163"/>
        <end position="181"/>
    </location>
</feature>
<dbReference type="RefSeq" id="WP_349276761.1">
    <property type="nucleotide sequence ID" value="NZ_CBCSCU010000011.1"/>
</dbReference>